<dbReference type="SUPFAM" id="SSF52058">
    <property type="entry name" value="L domain-like"/>
    <property type="match status" value="1"/>
</dbReference>
<proteinExistence type="predicted"/>
<dbReference type="InterPro" id="IPR003591">
    <property type="entry name" value="Leu-rich_rpt_typical-subtyp"/>
</dbReference>
<keyword evidence="3" id="KW-0472">Membrane</keyword>
<sequence length="468" mass="54534">SDAYDQNILMELSHYLAEKQDPRAEIIDIEIELKSGNPILPEELKERLDKLEWQCIEKIYGITEKNFHMLDFGRLYYGFIKHVNVTRDGLKFMESFISSGHTKFLSSIDLRLEELKMAPEWLSKLEQLQELNLDSNYLTDFPDEIRSLKQLKILVISNNNLTEIPEWIDELSNLTHLGVAENSITELPESIVQLRNLRELNISHNKLKKLPDSLVQLTQLQKYNFSKNYIATLPEHLANRYVSGTQKSRLLEWVGVIAYALIIISLLVVYYYVTIDITTIYTRSSSSSDGLYAWGLYFILYTLAISSITGRLINIFKYYRPFNLTYISTTLIIVLTLLGILFFTGSEVYVRTWYYSTCLLVSNYCGLLRNSYEIYLYLFGILLYILINIILLYPIIKTRRDLILSTILGVYFLILSVSAITIAMRMYRFDTFLTIMIVSLTVPFWFAYTTYEIIQSTLDPSKKYVAFK</sequence>
<dbReference type="EMBL" id="UOFL01000097">
    <property type="protein sequence ID" value="VAW76076.1"/>
    <property type="molecule type" value="Genomic_DNA"/>
</dbReference>
<dbReference type="SMART" id="SM00369">
    <property type="entry name" value="LRR_TYP"/>
    <property type="match status" value="4"/>
</dbReference>
<evidence type="ECO:0000256" key="3">
    <source>
        <dbReference type="SAM" id="Phobius"/>
    </source>
</evidence>
<evidence type="ECO:0000313" key="4">
    <source>
        <dbReference type="EMBL" id="VAW76076.1"/>
    </source>
</evidence>
<reference evidence="4" key="1">
    <citation type="submission" date="2018-06" db="EMBL/GenBank/DDBJ databases">
        <authorList>
            <person name="Zhirakovskaya E."/>
        </authorList>
    </citation>
    <scope>NUCLEOTIDE SEQUENCE</scope>
</reference>
<dbReference type="InterPro" id="IPR032675">
    <property type="entry name" value="LRR_dom_sf"/>
</dbReference>
<dbReference type="GO" id="GO:0005737">
    <property type="term" value="C:cytoplasm"/>
    <property type="evidence" value="ECO:0007669"/>
    <property type="project" value="TreeGrafter"/>
</dbReference>
<keyword evidence="3" id="KW-0812">Transmembrane</keyword>
<feature type="non-terminal residue" evidence="4">
    <location>
        <position position="1"/>
    </location>
</feature>
<dbReference type="PROSITE" id="PS51450">
    <property type="entry name" value="LRR"/>
    <property type="match status" value="3"/>
</dbReference>
<dbReference type="Gene3D" id="3.80.10.10">
    <property type="entry name" value="Ribonuclease Inhibitor"/>
    <property type="match status" value="1"/>
</dbReference>
<evidence type="ECO:0000256" key="1">
    <source>
        <dbReference type="ARBA" id="ARBA00022614"/>
    </source>
</evidence>
<evidence type="ECO:0008006" key="5">
    <source>
        <dbReference type="Google" id="ProtNLM"/>
    </source>
</evidence>
<dbReference type="Pfam" id="PF13855">
    <property type="entry name" value="LRR_8"/>
    <property type="match status" value="1"/>
</dbReference>
<keyword evidence="3" id="KW-1133">Transmembrane helix</keyword>
<gene>
    <name evidence="4" type="ORF">MNBD_GAMMA12-3306</name>
</gene>
<accession>A0A3B0Z5U4</accession>
<dbReference type="PANTHER" id="PTHR48051:SF1">
    <property type="entry name" value="RAS SUPPRESSOR PROTEIN 1"/>
    <property type="match status" value="1"/>
</dbReference>
<evidence type="ECO:0000256" key="2">
    <source>
        <dbReference type="ARBA" id="ARBA00022737"/>
    </source>
</evidence>
<feature type="transmembrane region" description="Helical" evidence="3">
    <location>
        <begin position="402"/>
        <end position="424"/>
    </location>
</feature>
<protein>
    <recommendedName>
        <fullName evidence="5">Leucine-rich repeat domain-containing protein</fullName>
    </recommendedName>
</protein>
<feature type="transmembrane region" description="Helical" evidence="3">
    <location>
        <begin position="375"/>
        <end position="396"/>
    </location>
</feature>
<keyword evidence="1" id="KW-0433">Leucine-rich repeat</keyword>
<dbReference type="PANTHER" id="PTHR48051">
    <property type="match status" value="1"/>
</dbReference>
<feature type="transmembrane region" description="Helical" evidence="3">
    <location>
        <begin position="250"/>
        <end position="272"/>
    </location>
</feature>
<feature type="transmembrane region" description="Helical" evidence="3">
    <location>
        <begin position="325"/>
        <end position="346"/>
    </location>
</feature>
<dbReference type="Pfam" id="PF00560">
    <property type="entry name" value="LRR_1"/>
    <property type="match status" value="1"/>
</dbReference>
<dbReference type="InterPro" id="IPR050216">
    <property type="entry name" value="LRR_domain-containing"/>
</dbReference>
<keyword evidence="2" id="KW-0677">Repeat</keyword>
<dbReference type="AlphaFoldDB" id="A0A3B0Z5U4"/>
<feature type="transmembrane region" description="Helical" evidence="3">
    <location>
        <begin position="292"/>
        <end position="313"/>
    </location>
</feature>
<dbReference type="InterPro" id="IPR001611">
    <property type="entry name" value="Leu-rich_rpt"/>
</dbReference>
<feature type="transmembrane region" description="Helical" evidence="3">
    <location>
        <begin position="431"/>
        <end position="448"/>
    </location>
</feature>
<dbReference type="SMART" id="SM00364">
    <property type="entry name" value="LRR_BAC"/>
    <property type="match status" value="4"/>
</dbReference>
<organism evidence="4">
    <name type="scientific">hydrothermal vent metagenome</name>
    <dbReference type="NCBI Taxonomy" id="652676"/>
    <lineage>
        <taxon>unclassified sequences</taxon>
        <taxon>metagenomes</taxon>
        <taxon>ecological metagenomes</taxon>
    </lineage>
</organism>
<name>A0A3B0Z5U4_9ZZZZ</name>